<keyword evidence="2" id="KW-0808">Transferase</keyword>
<evidence type="ECO:0000256" key="3">
    <source>
        <dbReference type="ARBA" id="ARBA00022695"/>
    </source>
</evidence>
<organism evidence="4">
    <name type="scientific">Shrew picobirnavirus 3</name>
    <dbReference type="NCBI Taxonomy" id="3139562"/>
    <lineage>
        <taxon>Viruses</taxon>
        <taxon>Riboviria</taxon>
        <taxon>Orthornavirae</taxon>
        <taxon>Birnaviridae</taxon>
    </lineage>
</organism>
<protein>
    <submittedName>
        <fullName evidence="4">RNA-dependent RNA polymerase</fullName>
    </submittedName>
</protein>
<evidence type="ECO:0000256" key="1">
    <source>
        <dbReference type="ARBA" id="ARBA00022484"/>
    </source>
</evidence>
<proteinExistence type="predicted"/>
<name>A0AB38ZJT3_9VIRU</name>
<reference evidence="4" key="2">
    <citation type="submission" date="2024-01" db="EMBL/GenBank/DDBJ databases">
        <authorList>
            <person name="Zhang X.-A."/>
            <person name="Zhang J.-T."/>
            <person name="Hu Z.-Y."/>
            <person name="Liu W."/>
        </authorList>
    </citation>
    <scope>NUCLEOTIDE SEQUENCE</scope>
    <source>
        <strain evidence="4">Picobirna_2</strain>
    </source>
</reference>
<keyword evidence="1 4" id="KW-0696">RNA-directed RNA polymerase</keyword>
<evidence type="ECO:0000256" key="2">
    <source>
        <dbReference type="ARBA" id="ARBA00022679"/>
    </source>
</evidence>
<evidence type="ECO:0000313" key="4">
    <source>
        <dbReference type="EMBL" id="WZI33249.1"/>
    </source>
</evidence>
<dbReference type="SUPFAM" id="SSF56672">
    <property type="entry name" value="DNA/RNA polymerases"/>
    <property type="match status" value="1"/>
</dbReference>
<accession>A0AB38ZJT3</accession>
<sequence length="159" mass="18077">MFPFSTNLVEGSFMQPLQKALISTEHRYSDGFFAPWRGFSKVRDRVSTYYADPEISIAASDFTETDIHFRLPATLEVYSVIKHCFQKKYHDDLLQSLTHMHTIPLVVGENEIVYGSHGVSSGSVYTNFIETIYGKIYATYVHLLFLNTFGLYGIGDDLA</sequence>
<dbReference type="GO" id="GO:0003968">
    <property type="term" value="F:RNA-directed RNA polymerase activity"/>
    <property type="evidence" value="ECO:0007669"/>
    <property type="project" value="UniProtKB-KW"/>
</dbReference>
<reference evidence="4" key="1">
    <citation type="journal article" date="2024" name="NPJ Biofilms Microbiomes">
        <title>Decoding the RNA viromes in shrew lungs along the eastern coast of China.</title>
        <authorList>
            <person name="Zhang J.T."/>
            <person name="Hu Z.Y."/>
            <person name="Tang F."/>
            <person name="Liu Y.T."/>
            <person name="Tan W.L."/>
            <person name="Ma X.F."/>
            <person name="Zhang Y.F."/>
            <person name="Si G.Q."/>
            <person name="Zhang L."/>
            <person name="Zhang M.Q."/>
            <person name="Peng C."/>
            <person name="Fu B.K."/>
            <person name="Fang L.Q."/>
            <person name="Zhang X.A."/>
            <person name="Liu W."/>
        </authorList>
    </citation>
    <scope>NUCLEOTIDE SEQUENCE</scope>
    <source>
        <strain evidence="4">Picobirna_2</strain>
    </source>
</reference>
<keyword evidence="3" id="KW-0548">Nucleotidyltransferase</keyword>
<dbReference type="InterPro" id="IPR043502">
    <property type="entry name" value="DNA/RNA_pol_sf"/>
</dbReference>
<dbReference type="EMBL" id="PP272545">
    <property type="protein sequence ID" value="WZI33249.1"/>
    <property type="molecule type" value="Genomic_RNA"/>
</dbReference>